<accession>A0A9P6ENF4</accession>
<proteinExistence type="inferred from homology"/>
<comment type="function">
    <text evidence="7">Required for small ribosomal subunit (SSU) synthesis. Has a role in the processing of early nucleolar and late cytoplasmic pre-RNA species.</text>
</comment>
<evidence type="ECO:0000256" key="8">
    <source>
        <dbReference type="ARBA" id="ARBA00071744"/>
    </source>
</evidence>
<dbReference type="FunFam" id="3.30.1370.10:FF:000009">
    <property type="entry name" value="RNA-binding protein PNO1"/>
    <property type="match status" value="1"/>
</dbReference>
<dbReference type="SMART" id="SM00322">
    <property type="entry name" value="KH"/>
    <property type="match status" value="1"/>
</dbReference>
<evidence type="ECO:0000313" key="10">
    <source>
        <dbReference type="EMBL" id="KAF9532177.1"/>
    </source>
</evidence>
<dbReference type="InterPro" id="IPR055211">
    <property type="entry name" value="KH_PNO1_2nd"/>
</dbReference>
<keyword evidence="6" id="KW-0539">Nucleus</keyword>
<dbReference type="InterPro" id="IPR055212">
    <property type="entry name" value="KH-I_PNO1_first"/>
</dbReference>
<protein>
    <recommendedName>
        <fullName evidence="4">Pre-rRNA-processing protein PNO1</fullName>
    </recommendedName>
    <alternativeName>
        <fullName evidence="8">Pre-rRNA-processing protein pno1</fullName>
    </alternativeName>
</protein>
<evidence type="ECO:0000313" key="11">
    <source>
        <dbReference type="Proteomes" id="UP000807306"/>
    </source>
</evidence>
<feature type="domain" description="K Homology" evidence="9">
    <location>
        <begin position="127"/>
        <end position="192"/>
    </location>
</feature>
<evidence type="ECO:0000256" key="6">
    <source>
        <dbReference type="ARBA" id="ARBA00023242"/>
    </source>
</evidence>
<sequence>MIDTNPSALIQTGSQSTAPVFAPVDPSKIKTTLKSETRRIPMPPHRMTPLKKDWLNIFGPLTEILRLQVRMNVQRRCVEIRTSRETKDISALQKGADFIKAYALGFDVNDAIALLRLDDLYLDSFEIKDVKTLHGDHLSRAIGRIAGQDGKTKFTIENTSRTRIVLADTKIHIMGSFQNIKIARDAIVSLILGSPPGKVYAGLRTVSARMKQRAL</sequence>
<dbReference type="PANTHER" id="PTHR12826:SF13">
    <property type="entry name" value="RNA-BINDING PROTEIN PNO1"/>
    <property type="match status" value="1"/>
</dbReference>
<comment type="similarity">
    <text evidence="2">Belongs to the PNO1 family.</text>
</comment>
<evidence type="ECO:0000256" key="7">
    <source>
        <dbReference type="ARBA" id="ARBA00025554"/>
    </source>
</evidence>
<keyword evidence="5" id="KW-0694">RNA-binding</keyword>
<reference evidence="10" key="1">
    <citation type="submission" date="2020-11" db="EMBL/GenBank/DDBJ databases">
        <authorList>
            <consortium name="DOE Joint Genome Institute"/>
            <person name="Ahrendt S."/>
            <person name="Riley R."/>
            <person name="Andreopoulos W."/>
            <person name="Labutti K."/>
            <person name="Pangilinan J."/>
            <person name="Ruiz-Duenas F.J."/>
            <person name="Barrasa J.M."/>
            <person name="Sanchez-Garcia M."/>
            <person name="Camarero S."/>
            <person name="Miyauchi S."/>
            <person name="Serrano A."/>
            <person name="Linde D."/>
            <person name="Babiker R."/>
            <person name="Drula E."/>
            <person name="Ayuso-Fernandez I."/>
            <person name="Pacheco R."/>
            <person name="Padilla G."/>
            <person name="Ferreira P."/>
            <person name="Barriuso J."/>
            <person name="Kellner H."/>
            <person name="Castanera R."/>
            <person name="Alfaro M."/>
            <person name="Ramirez L."/>
            <person name="Pisabarro A.G."/>
            <person name="Kuo A."/>
            <person name="Tritt A."/>
            <person name="Lipzen A."/>
            <person name="He G."/>
            <person name="Yan M."/>
            <person name="Ng V."/>
            <person name="Cullen D."/>
            <person name="Martin F."/>
            <person name="Rosso M.-N."/>
            <person name="Henrissat B."/>
            <person name="Hibbett D."/>
            <person name="Martinez A.T."/>
            <person name="Grigoriev I.V."/>
        </authorList>
    </citation>
    <scope>NUCLEOTIDE SEQUENCE</scope>
    <source>
        <strain evidence="10">CBS 506.95</strain>
    </source>
</reference>
<dbReference type="GO" id="GO:0003723">
    <property type="term" value="F:RNA binding"/>
    <property type="evidence" value="ECO:0007669"/>
    <property type="project" value="UniProtKB-KW"/>
</dbReference>
<dbReference type="CDD" id="cd22392">
    <property type="entry name" value="KH-I_PNO1_rpt2"/>
    <property type="match status" value="1"/>
</dbReference>
<organism evidence="10 11">
    <name type="scientific">Crepidotus variabilis</name>
    <dbReference type="NCBI Taxonomy" id="179855"/>
    <lineage>
        <taxon>Eukaryota</taxon>
        <taxon>Fungi</taxon>
        <taxon>Dikarya</taxon>
        <taxon>Basidiomycota</taxon>
        <taxon>Agaricomycotina</taxon>
        <taxon>Agaricomycetes</taxon>
        <taxon>Agaricomycetidae</taxon>
        <taxon>Agaricales</taxon>
        <taxon>Agaricineae</taxon>
        <taxon>Crepidotaceae</taxon>
        <taxon>Crepidotus</taxon>
    </lineage>
</organism>
<dbReference type="Pfam" id="PF22891">
    <property type="entry name" value="KH_PNO1_2nd"/>
    <property type="match status" value="1"/>
</dbReference>
<dbReference type="PANTHER" id="PTHR12826">
    <property type="entry name" value="RIBONUCLEASE Y"/>
    <property type="match status" value="1"/>
</dbReference>
<dbReference type="InterPro" id="IPR004087">
    <property type="entry name" value="KH_dom"/>
</dbReference>
<evidence type="ECO:0000256" key="3">
    <source>
        <dbReference type="ARBA" id="ARBA00011420"/>
    </source>
</evidence>
<keyword evidence="11" id="KW-1185">Reference proteome</keyword>
<evidence type="ECO:0000259" key="9">
    <source>
        <dbReference type="SMART" id="SM00322"/>
    </source>
</evidence>
<gene>
    <name evidence="10" type="ORF">CPB83DRAFT_760085</name>
</gene>
<dbReference type="Gene3D" id="3.30.1370.10">
    <property type="entry name" value="K Homology domain, type 1"/>
    <property type="match status" value="1"/>
</dbReference>
<dbReference type="Proteomes" id="UP000807306">
    <property type="component" value="Unassembled WGS sequence"/>
</dbReference>
<dbReference type="SUPFAM" id="SSF54791">
    <property type="entry name" value="Eukaryotic type KH-domain (KH-domain type I)"/>
    <property type="match status" value="1"/>
</dbReference>
<name>A0A9P6ENF4_9AGAR</name>
<dbReference type="OrthoDB" id="1932641at2759"/>
<evidence type="ECO:0000256" key="2">
    <source>
        <dbReference type="ARBA" id="ARBA00007515"/>
    </source>
</evidence>
<comment type="subcellular location">
    <subcellularLocation>
        <location evidence="1">Nucleus</location>
        <location evidence="1">Nucleolus</location>
    </subcellularLocation>
</comment>
<dbReference type="GO" id="GO:0005730">
    <property type="term" value="C:nucleolus"/>
    <property type="evidence" value="ECO:0007669"/>
    <property type="project" value="UniProtKB-SubCell"/>
</dbReference>
<dbReference type="EMBL" id="MU157832">
    <property type="protein sequence ID" value="KAF9532177.1"/>
    <property type="molecule type" value="Genomic_DNA"/>
</dbReference>
<dbReference type="InterPro" id="IPR036612">
    <property type="entry name" value="KH_dom_type_1_sf"/>
</dbReference>
<comment type="caution">
    <text evidence="10">The sequence shown here is derived from an EMBL/GenBank/DDBJ whole genome shotgun (WGS) entry which is preliminary data.</text>
</comment>
<comment type="subunit">
    <text evidence="3">Component of the small ribosomal subunit, ribosomal RNA processing complex (SSU RRP complex).</text>
</comment>
<evidence type="ECO:0000256" key="5">
    <source>
        <dbReference type="ARBA" id="ARBA00022884"/>
    </source>
</evidence>
<evidence type="ECO:0000256" key="4">
    <source>
        <dbReference type="ARBA" id="ARBA00016042"/>
    </source>
</evidence>
<dbReference type="AlphaFoldDB" id="A0A9P6ENF4"/>
<evidence type="ECO:0000256" key="1">
    <source>
        <dbReference type="ARBA" id="ARBA00004604"/>
    </source>
</evidence>
<dbReference type="CDD" id="cd22391">
    <property type="entry name" value="KH-I_PNO1_rpt1"/>
    <property type="match status" value="1"/>
</dbReference>